<dbReference type="Proteomes" id="UP000326340">
    <property type="component" value="Unassembled WGS sequence"/>
</dbReference>
<gene>
    <name evidence="1" type="ORF">CSHISOI_01882</name>
</gene>
<name>A0A5Q4C4I0_9PEZI</name>
<evidence type="ECO:0000313" key="1">
    <source>
        <dbReference type="EMBL" id="TQN73587.1"/>
    </source>
</evidence>
<proteinExistence type="predicted"/>
<dbReference type="EMBL" id="PUHP01000086">
    <property type="protein sequence ID" value="TQN73587.1"/>
    <property type="molecule type" value="Genomic_DNA"/>
</dbReference>
<reference evidence="1 2" key="1">
    <citation type="journal article" date="2019" name="Sci. Rep.">
        <title>Colletotrichum shisoi sp. nov., an anthracnose pathogen of Perilla frutescens in Japan: molecular phylogenetic, morphological and genomic evidence.</title>
        <authorList>
            <person name="Gan P."/>
            <person name="Tsushima A."/>
            <person name="Hiroyama R."/>
            <person name="Narusaka M."/>
            <person name="Takano Y."/>
            <person name="Narusaka Y."/>
            <person name="Kawaradani M."/>
            <person name="Damm U."/>
            <person name="Shirasu K."/>
        </authorList>
    </citation>
    <scope>NUCLEOTIDE SEQUENCE [LARGE SCALE GENOMIC DNA]</scope>
    <source>
        <strain evidence="1 2">PG-2018a</strain>
    </source>
</reference>
<organism evidence="1 2">
    <name type="scientific">Colletotrichum shisoi</name>
    <dbReference type="NCBI Taxonomy" id="2078593"/>
    <lineage>
        <taxon>Eukaryota</taxon>
        <taxon>Fungi</taxon>
        <taxon>Dikarya</taxon>
        <taxon>Ascomycota</taxon>
        <taxon>Pezizomycotina</taxon>
        <taxon>Sordariomycetes</taxon>
        <taxon>Hypocreomycetidae</taxon>
        <taxon>Glomerellales</taxon>
        <taxon>Glomerellaceae</taxon>
        <taxon>Colletotrichum</taxon>
        <taxon>Colletotrichum destructivum species complex</taxon>
    </lineage>
</organism>
<accession>A0A5Q4C4I0</accession>
<sequence>MPYSAAVVVADADDFIYSDGMLCYTQNNDTLRLLHLHGSADSEIVIDIHPLLLSIPGLAIEAMPETTTVCSVHLRTAREKGIPSPNDSLLAELKKTLNPKGHDITTPIKGFMDDRSMVYAVGPRSSQKLARWPINASADPDEYTGEQCDKHLSLSHTAVAAGLGACLGKDLFQ</sequence>
<protein>
    <submittedName>
        <fullName evidence="1">Uncharacterized protein</fullName>
    </submittedName>
</protein>
<evidence type="ECO:0000313" key="2">
    <source>
        <dbReference type="Proteomes" id="UP000326340"/>
    </source>
</evidence>
<keyword evidence="2" id="KW-1185">Reference proteome</keyword>
<dbReference type="AlphaFoldDB" id="A0A5Q4C4I0"/>
<comment type="caution">
    <text evidence="1">The sequence shown here is derived from an EMBL/GenBank/DDBJ whole genome shotgun (WGS) entry which is preliminary data.</text>
</comment>
<dbReference type="OrthoDB" id="5359231at2759"/>